<proteinExistence type="predicted"/>
<dbReference type="GO" id="GO:0005737">
    <property type="term" value="C:cytoplasm"/>
    <property type="evidence" value="ECO:0007669"/>
    <property type="project" value="TreeGrafter"/>
</dbReference>
<dbReference type="CDD" id="cd00301">
    <property type="entry name" value="lipocalin_FABP"/>
    <property type="match status" value="1"/>
</dbReference>
<dbReference type="GO" id="GO:0006629">
    <property type="term" value="P:lipid metabolic process"/>
    <property type="evidence" value="ECO:0007669"/>
    <property type="project" value="TreeGrafter"/>
</dbReference>
<reference evidence="3 4" key="2">
    <citation type="submission" date="2019-01" db="EMBL/GenBank/DDBJ databases">
        <title>The decoding of complex shrimp genome reveals the adaptation for benthos swimmer, frequently molting mechanism and breeding impact on genome.</title>
        <authorList>
            <person name="Sun Y."/>
            <person name="Gao Y."/>
            <person name="Yu Y."/>
        </authorList>
    </citation>
    <scope>NUCLEOTIDE SEQUENCE [LARGE SCALE GENOMIC DNA]</scope>
    <source>
        <tissue evidence="3">Muscle</tissue>
    </source>
</reference>
<dbReference type="GO" id="GO:0000302">
    <property type="term" value="P:response to reactive oxygen species"/>
    <property type="evidence" value="ECO:0007669"/>
    <property type="project" value="TreeGrafter"/>
</dbReference>
<accession>A0A423TDQ2</accession>
<dbReference type="PANTHER" id="PTHR10612">
    <property type="entry name" value="APOLIPOPROTEIN D"/>
    <property type="match status" value="1"/>
</dbReference>
<gene>
    <name evidence="3" type="ORF">C7M84_006888</name>
</gene>
<dbReference type="GO" id="GO:0031409">
    <property type="term" value="F:pigment binding"/>
    <property type="evidence" value="ECO:0007669"/>
    <property type="project" value="InterPro"/>
</dbReference>
<dbReference type="Gene3D" id="2.40.128.20">
    <property type="match status" value="1"/>
</dbReference>
<dbReference type="InterPro" id="IPR012674">
    <property type="entry name" value="Calycin"/>
</dbReference>
<comment type="caution">
    <text evidence="3">The sequence shown here is derived from an EMBL/GenBank/DDBJ whole genome shotgun (WGS) entry which is preliminary data.</text>
</comment>
<dbReference type="STRING" id="6689.A0A423TDQ2"/>
<evidence type="ECO:0000313" key="4">
    <source>
        <dbReference type="Proteomes" id="UP000283509"/>
    </source>
</evidence>
<keyword evidence="4" id="KW-1185">Reference proteome</keyword>
<evidence type="ECO:0000256" key="2">
    <source>
        <dbReference type="SAM" id="MobiDB-lite"/>
    </source>
</evidence>
<dbReference type="PRINTS" id="PR01273">
    <property type="entry name" value="INVTBRTCOLOR"/>
</dbReference>
<dbReference type="PANTHER" id="PTHR10612:SF34">
    <property type="entry name" value="APOLIPOPROTEIN D"/>
    <property type="match status" value="1"/>
</dbReference>
<keyword evidence="1" id="KW-1015">Disulfide bond</keyword>
<organism evidence="3 4">
    <name type="scientific">Penaeus vannamei</name>
    <name type="common">Whiteleg shrimp</name>
    <name type="synonym">Litopenaeus vannamei</name>
    <dbReference type="NCBI Taxonomy" id="6689"/>
    <lineage>
        <taxon>Eukaryota</taxon>
        <taxon>Metazoa</taxon>
        <taxon>Ecdysozoa</taxon>
        <taxon>Arthropoda</taxon>
        <taxon>Crustacea</taxon>
        <taxon>Multicrustacea</taxon>
        <taxon>Malacostraca</taxon>
        <taxon>Eumalacostraca</taxon>
        <taxon>Eucarida</taxon>
        <taxon>Decapoda</taxon>
        <taxon>Dendrobranchiata</taxon>
        <taxon>Penaeoidea</taxon>
        <taxon>Penaeidae</taxon>
        <taxon>Penaeus</taxon>
    </lineage>
</organism>
<dbReference type="OrthoDB" id="565904at2759"/>
<feature type="compositionally biased region" description="Polar residues" evidence="2">
    <location>
        <begin position="54"/>
        <end position="69"/>
    </location>
</feature>
<protein>
    <submittedName>
        <fullName evidence="3">Crustacyanin-C1 subunit</fullName>
    </submittedName>
</protein>
<dbReference type="EMBL" id="QCYY01001876">
    <property type="protein sequence ID" value="ROT74603.1"/>
    <property type="molecule type" value="Genomic_DNA"/>
</dbReference>
<name>A0A423TDQ2_PENVA</name>
<feature type="region of interest" description="Disordered" evidence="2">
    <location>
        <begin position="46"/>
        <end position="81"/>
    </location>
</feature>
<dbReference type="AlphaFoldDB" id="A0A423TDQ2"/>
<dbReference type="SUPFAM" id="SSF50814">
    <property type="entry name" value="Lipocalins"/>
    <property type="match status" value="1"/>
</dbReference>
<sequence length="146" mass="15892">MQLSFFQFSGVWYRIGGLPNTEEKSVNCTVYNYRFTGNGYTVTSSGVGADGAPVTQTTPSSTQRGASPTSPRPSEVSQGAQWAGGGGDGYFTADLVVVSTDFTSYACLFSCYNFQRTHRAHFAWILSRSNSLTPEKAHSDAHFYLD</sequence>
<reference evidence="3 4" key="1">
    <citation type="submission" date="2018-04" db="EMBL/GenBank/DDBJ databases">
        <authorList>
            <person name="Zhang X."/>
            <person name="Yuan J."/>
            <person name="Li F."/>
            <person name="Xiang J."/>
        </authorList>
    </citation>
    <scope>NUCLEOTIDE SEQUENCE [LARGE SCALE GENOMIC DNA]</scope>
    <source>
        <tissue evidence="3">Muscle</tissue>
    </source>
</reference>
<evidence type="ECO:0000313" key="3">
    <source>
        <dbReference type="EMBL" id="ROT74603.1"/>
    </source>
</evidence>
<dbReference type="Proteomes" id="UP000283509">
    <property type="component" value="Unassembled WGS sequence"/>
</dbReference>
<evidence type="ECO:0000256" key="1">
    <source>
        <dbReference type="ARBA" id="ARBA00023157"/>
    </source>
</evidence>
<dbReference type="InterPro" id="IPR003057">
    <property type="entry name" value="Invtbrt_color"/>
</dbReference>